<protein>
    <submittedName>
        <fullName evidence="2">Uncharacterized protein</fullName>
    </submittedName>
</protein>
<evidence type="ECO:0000313" key="3">
    <source>
        <dbReference type="Proteomes" id="UP001271274"/>
    </source>
</evidence>
<proteinExistence type="predicted"/>
<comment type="caution">
    <text evidence="2">The sequence shown here is derived from an EMBL/GenBank/DDBJ whole genome shotgun (WGS) entry which is preliminary data.</text>
</comment>
<evidence type="ECO:0000313" key="2">
    <source>
        <dbReference type="EMBL" id="MDX3699900.1"/>
    </source>
</evidence>
<dbReference type="RefSeq" id="WP_319061869.1">
    <property type="nucleotide sequence ID" value="NZ_JARAYT010000002.1"/>
</dbReference>
<feature type="compositionally biased region" description="Basic residues" evidence="1">
    <location>
        <begin position="267"/>
        <end position="280"/>
    </location>
</feature>
<feature type="compositionally biased region" description="Basic and acidic residues" evidence="1">
    <location>
        <begin position="79"/>
        <end position="89"/>
    </location>
</feature>
<reference evidence="2 3" key="1">
    <citation type="journal article" date="2023" name="Microb. Genom.">
        <title>Mesoterricola silvestris gen. nov., sp. nov., Mesoterricola sediminis sp. nov., Geothrix oryzae sp. nov., Geothrix edaphica sp. nov., Geothrix rubra sp. nov., and Geothrix limicola sp. nov., six novel members of Acidobacteriota isolated from soils.</title>
        <authorList>
            <person name="Weisberg A.J."/>
            <person name="Pearce E."/>
            <person name="Kramer C.G."/>
            <person name="Chang J.H."/>
            <person name="Clarke C.R."/>
        </authorList>
    </citation>
    <scope>NUCLEOTIDE SEQUENCE [LARGE SCALE GENOMIC DNA]</scope>
    <source>
        <strain evidence="2 3">ID09-01A</strain>
    </source>
</reference>
<feature type="compositionally biased region" description="Basic residues" evidence="1">
    <location>
        <begin position="90"/>
        <end position="100"/>
    </location>
</feature>
<dbReference type="EMBL" id="JARAYU010000002">
    <property type="protein sequence ID" value="MDX3699900.1"/>
    <property type="molecule type" value="Genomic_DNA"/>
</dbReference>
<feature type="region of interest" description="Disordered" evidence="1">
    <location>
        <begin position="264"/>
        <end position="303"/>
    </location>
</feature>
<name>A0ABU4NAP3_9ACTN</name>
<sequence>MAVIDNRAALDLDPELKGWVLDFIHERKRVTVEDIRREFFPDEMGAPYLYLDRLTAEGRARPVSEGLEPTRWSPVLVTESKETPRERRPDKRVRPKKSTARSRAQALADGEVHELTWLEIEERFGFEEFRQFRNFLRSYARRHIDIQLSIQRTDTGVKFCMGEPPLKWESQKSGAWYAPKSDHSQCEHPKTSAAREKCRNNPNRRASTLKGGAHKECTHPPTSYAREKCREGRGQFSPSHLTEGRVRLQVDVDEPRMPSAAQILKAMKPKPAPKPKRVPKPPRPQLSPEEVKAKQKRWNNGSGLTAPRLSHFIYKRMRANRDRQYVFSREWLYRQYPGVTTEMVDAALQHLVDKGRISELPK</sequence>
<gene>
    <name evidence="2" type="ORF">PV662_09040</name>
</gene>
<evidence type="ECO:0000256" key="1">
    <source>
        <dbReference type="SAM" id="MobiDB-lite"/>
    </source>
</evidence>
<accession>A0ABU4NAP3</accession>
<feature type="region of interest" description="Disordered" evidence="1">
    <location>
        <begin position="77"/>
        <end position="102"/>
    </location>
</feature>
<organism evidence="2 3">
    <name type="scientific">Streptomyces europaeiscabiei</name>
    <dbReference type="NCBI Taxonomy" id="146819"/>
    <lineage>
        <taxon>Bacteria</taxon>
        <taxon>Bacillati</taxon>
        <taxon>Actinomycetota</taxon>
        <taxon>Actinomycetes</taxon>
        <taxon>Kitasatosporales</taxon>
        <taxon>Streptomycetaceae</taxon>
        <taxon>Streptomyces</taxon>
    </lineage>
</organism>
<dbReference type="Proteomes" id="UP001271274">
    <property type="component" value="Unassembled WGS sequence"/>
</dbReference>
<keyword evidence="3" id="KW-1185">Reference proteome</keyword>
<feature type="region of interest" description="Disordered" evidence="1">
    <location>
        <begin position="200"/>
        <end position="238"/>
    </location>
</feature>